<feature type="transmembrane region" description="Helical" evidence="1">
    <location>
        <begin position="192"/>
        <end position="211"/>
    </location>
</feature>
<dbReference type="OrthoDB" id="9814807at2"/>
<dbReference type="GO" id="GO:0016747">
    <property type="term" value="F:acyltransferase activity, transferring groups other than amino-acyl groups"/>
    <property type="evidence" value="ECO:0007669"/>
    <property type="project" value="InterPro"/>
</dbReference>
<dbReference type="GO" id="GO:0000271">
    <property type="term" value="P:polysaccharide biosynthetic process"/>
    <property type="evidence" value="ECO:0007669"/>
    <property type="project" value="TreeGrafter"/>
</dbReference>
<keyword evidence="4" id="KW-1185">Reference proteome</keyword>
<feature type="transmembrane region" description="Helical" evidence="1">
    <location>
        <begin position="137"/>
        <end position="156"/>
    </location>
</feature>
<sequence>MRSTAGEHYPALDHLRALAALMVFCWHFLHFTNGYPVPFGQAAAFLALFPLALLDEGHVGVSLFMTLSGYLFAKLLDGKNISYPRFLFNRALRLLPLLLFVVALELIFALFSAAPGAEVKNQLLALGRGLVFPSLPHGGWSITVEWHFYLLLPLLLLLARKSLWNMALVLACAILTRYLWHREYGEVQNLAYFTIIGRIDQFVLGMLACHLPRRILRPTTGDVGVGVAALAFCIFYWMFDARGGFMRSPGYPSGNPLWIVMGSVEGVFFALFIAWYDRREPCAPQRNRNSRACSGVSLFLARVGEYSYSIYLLHMFFVFHAARFIHERIMDISHFLVALPWALLCFLLMLPLARLSHHCIELPFMQWRKPYIIEREKPAGSPDRSMEKRP</sequence>
<dbReference type="KEGG" id="vei:Veis_0690"/>
<keyword evidence="1" id="KW-0812">Transmembrane</keyword>
<reference evidence="4" key="1">
    <citation type="submission" date="2006-12" db="EMBL/GenBank/DDBJ databases">
        <title>Complete sequence of chromosome 1 of Verminephrobacter eiseniae EF01-2.</title>
        <authorList>
            <person name="Copeland A."/>
            <person name="Lucas S."/>
            <person name="Lapidus A."/>
            <person name="Barry K."/>
            <person name="Detter J.C."/>
            <person name="Glavina del Rio T."/>
            <person name="Dalin E."/>
            <person name="Tice H."/>
            <person name="Pitluck S."/>
            <person name="Chertkov O."/>
            <person name="Brettin T."/>
            <person name="Bruce D."/>
            <person name="Han C."/>
            <person name="Tapia R."/>
            <person name="Gilna P."/>
            <person name="Schmutz J."/>
            <person name="Larimer F."/>
            <person name="Land M."/>
            <person name="Hauser L."/>
            <person name="Kyrpides N."/>
            <person name="Kim E."/>
            <person name="Stahl D."/>
            <person name="Richardson P."/>
        </authorList>
    </citation>
    <scope>NUCLEOTIDE SEQUENCE [LARGE SCALE GENOMIC DNA]</scope>
    <source>
        <strain evidence="4">EF01-2</strain>
    </source>
</reference>
<dbReference type="InterPro" id="IPR002656">
    <property type="entry name" value="Acyl_transf_3_dom"/>
</dbReference>
<dbReference type="Pfam" id="PF01757">
    <property type="entry name" value="Acyl_transf_3"/>
    <property type="match status" value="1"/>
</dbReference>
<keyword evidence="3" id="KW-0808">Transferase</keyword>
<feature type="transmembrane region" description="Helical" evidence="1">
    <location>
        <begin position="259"/>
        <end position="276"/>
    </location>
</feature>
<dbReference type="Proteomes" id="UP000000374">
    <property type="component" value="Chromosome"/>
</dbReference>
<dbReference type="HOGENOM" id="CLU_005679_1_4_4"/>
<evidence type="ECO:0000313" key="4">
    <source>
        <dbReference type="Proteomes" id="UP000000374"/>
    </source>
</evidence>
<feature type="transmembrane region" description="Helical" evidence="1">
    <location>
        <begin position="43"/>
        <end position="73"/>
    </location>
</feature>
<feature type="transmembrane region" description="Helical" evidence="1">
    <location>
        <begin position="94"/>
        <end position="117"/>
    </location>
</feature>
<dbReference type="GO" id="GO:0016020">
    <property type="term" value="C:membrane"/>
    <property type="evidence" value="ECO:0007669"/>
    <property type="project" value="TreeGrafter"/>
</dbReference>
<dbReference type="STRING" id="391735.Veis_0690"/>
<feature type="transmembrane region" description="Helical" evidence="1">
    <location>
        <begin position="12"/>
        <end position="31"/>
    </location>
</feature>
<keyword evidence="3" id="KW-0012">Acyltransferase</keyword>
<evidence type="ECO:0000256" key="1">
    <source>
        <dbReference type="SAM" id="Phobius"/>
    </source>
</evidence>
<feature type="transmembrane region" description="Helical" evidence="1">
    <location>
        <begin position="223"/>
        <end position="239"/>
    </location>
</feature>
<evidence type="ECO:0000313" key="3">
    <source>
        <dbReference type="EMBL" id="ABM56472.1"/>
    </source>
</evidence>
<organism evidence="3 4">
    <name type="scientific">Verminephrobacter eiseniae (strain EF01-2)</name>
    <dbReference type="NCBI Taxonomy" id="391735"/>
    <lineage>
        <taxon>Bacteria</taxon>
        <taxon>Pseudomonadati</taxon>
        <taxon>Pseudomonadota</taxon>
        <taxon>Betaproteobacteria</taxon>
        <taxon>Burkholderiales</taxon>
        <taxon>Comamonadaceae</taxon>
        <taxon>Verminephrobacter</taxon>
    </lineage>
</organism>
<dbReference type="AlphaFoldDB" id="A1WFR5"/>
<gene>
    <name evidence="3" type="ordered locus">Veis_0690</name>
</gene>
<feature type="transmembrane region" description="Helical" evidence="1">
    <location>
        <begin position="163"/>
        <end position="180"/>
    </location>
</feature>
<feature type="transmembrane region" description="Helical" evidence="1">
    <location>
        <begin position="332"/>
        <end position="353"/>
    </location>
</feature>
<feature type="domain" description="Acyltransferase 3" evidence="2">
    <location>
        <begin position="10"/>
        <end position="349"/>
    </location>
</feature>
<keyword evidence="1" id="KW-1133">Transmembrane helix</keyword>
<evidence type="ECO:0000259" key="2">
    <source>
        <dbReference type="Pfam" id="PF01757"/>
    </source>
</evidence>
<dbReference type="PANTHER" id="PTHR23028:SF53">
    <property type="entry name" value="ACYL_TRANSF_3 DOMAIN-CONTAINING PROTEIN"/>
    <property type="match status" value="1"/>
</dbReference>
<proteinExistence type="predicted"/>
<protein>
    <submittedName>
        <fullName evidence="3">Acyltransferase 3</fullName>
    </submittedName>
</protein>
<dbReference type="InterPro" id="IPR050879">
    <property type="entry name" value="Acyltransferase_3"/>
</dbReference>
<dbReference type="GeneID" id="76459386"/>
<dbReference type="eggNOG" id="COG1835">
    <property type="taxonomic scope" value="Bacteria"/>
</dbReference>
<dbReference type="PANTHER" id="PTHR23028">
    <property type="entry name" value="ACETYLTRANSFERASE"/>
    <property type="match status" value="1"/>
</dbReference>
<keyword evidence="1" id="KW-0472">Membrane</keyword>
<accession>A1WFR5</accession>
<dbReference type="RefSeq" id="WP_011808486.1">
    <property type="nucleotide sequence ID" value="NC_008786.1"/>
</dbReference>
<dbReference type="EMBL" id="CP000542">
    <property type="protein sequence ID" value="ABM56472.1"/>
    <property type="molecule type" value="Genomic_DNA"/>
</dbReference>
<name>A1WFR5_VEREI</name>